<sequence>MSISEIYWDQIDQFHIGIQSALATVGHGMEGLRVILYRQRFHSSVNHLSISRKRCVFGQAIAQEILVRASVSLNIKACLKLLQLGGIKSLPN</sequence>
<dbReference type="RefSeq" id="WP_206558181.1">
    <property type="nucleotide sequence ID" value="NZ_JAFKDB010000020.1"/>
</dbReference>
<proteinExistence type="predicted"/>
<dbReference type="Proteomes" id="UP000664344">
    <property type="component" value="Unassembled WGS sequence"/>
</dbReference>
<organism evidence="1 2">
    <name type="scientific">Marinobacter daepoensis</name>
    <dbReference type="NCBI Taxonomy" id="262077"/>
    <lineage>
        <taxon>Bacteria</taxon>
        <taxon>Pseudomonadati</taxon>
        <taxon>Pseudomonadota</taxon>
        <taxon>Gammaproteobacteria</taxon>
        <taxon>Pseudomonadales</taxon>
        <taxon>Marinobacteraceae</taxon>
        <taxon>Marinobacter</taxon>
    </lineage>
</organism>
<keyword evidence="2" id="KW-1185">Reference proteome</keyword>
<comment type="caution">
    <text evidence="1">The sequence shown here is derived from an EMBL/GenBank/DDBJ whole genome shotgun (WGS) entry which is preliminary data.</text>
</comment>
<reference evidence="1 2" key="1">
    <citation type="submission" date="2021-02" db="EMBL/GenBank/DDBJ databases">
        <title>PHA producing bacteria isolated from coastal sediment in Guangdong, Shenzhen.</title>
        <authorList>
            <person name="Zheng W."/>
            <person name="Yu S."/>
            <person name="Huang Y."/>
        </authorList>
    </citation>
    <scope>NUCLEOTIDE SEQUENCE [LARGE SCALE GENOMIC DNA]</scope>
    <source>
        <strain evidence="1 2">TN21-5</strain>
    </source>
</reference>
<evidence type="ECO:0000313" key="2">
    <source>
        <dbReference type="Proteomes" id="UP000664344"/>
    </source>
</evidence>
<evidence type="ECO:0000313" key="1">
    <source>
        <dbReference type="EMBL" id="MBN7771353.1"/>
    </source>
</evidence>
<protein>
    <submittedName>
        <fullName evidence="1">Uncharacterized protein</fullName>
    </submittedName>
</protein>
<accession>A0ABS3BHQ0</accession>
<dbReference type="EMBL" id="JAFKDB010000020">
    <property type="protein sequence ID" value="MBN7771353.1"/>
    <property type="molecule type" value="Genomic_DNA"/>
</dbReference>
<gene>
    <name evidence="1" type="ORF">JYP53_15710</name>
</gene>
<name>A0ABS3BHQ0_9GAMM</name>